<feature type="domain" description="RING-type" evidence="8">
    <location>
        <begin position="13"/>
        <end position="56"/>
    </location>
</feature>
<keyword evidence="12" id="KW-1185">Reference proteome</keyword>
<reference evidence="11 12" key="1">
    <citation type="submission" date="2022-01" db="EMBL/GenBank/DDBJ databases">
        <title>A high-quality chromosome-level genome assembly of rohu carp, Labeo rohita.</title>
        <authorList>
            <person name="Arick M.A. II"/>
            <person name="Hsu C.-Y."/>
            <person name="Magbanua Z."/>
            <person name="Pechanova O."/>
            <person name="Grover C."/>
            <person name="Miller E."/>
            <person name="Thrash A."/>
            <person name="Ezzel L."/>
            <person name="Alam S."/>
            <person name="Benzie J."/>
            <person name="Hamilton M."/>
            <person name="Karsi A."/>
            <person name="Lawrence M.L."/>
            <person name="Peterson D.G."/>
        </authorList>
    </citation>
    <scope>NUCLEOTIDE SEQUENCE [LARGE SCALE GENOMIC DNA]</scope>
    <source>
        <strain evidence="12">BAU-BD-2019</strain>
        <tissue evidence="11">Blood</tissue>
    </source>
</reference>
<feature type="coiled-coil region" evidence="7">
    <location>
        <begin position="197"/>
        <end position="289"/>
    </location>
</feature>
<evidence type="ECO:0000256" key="3">
    <source>
        <dbReference type="ARBA" id="ARBA00022771"/>
    </source>
</evidence>
<evidence type="ECO:0000259" key="9">
    <source>
        <dbReference type="PROSITE" id="PS50119"/>
    </source>
</evidence>
<evidence type="ECO:0000256" key="1">
    <source>
        <dbReference type="ARBA" id="ARBA00022588"/>
    </source>
</evidence>
<feature type="domain" description="B30.2/SPRY" evidence="10">
    <location>
        <begin position="350"/>
        <end position="546"/>
    </location>
</feature>
<dbReference type="PROSITE" id="PS50119">
    <property type="entry name" value="ZF_BBOX"/>
    <property type="match status" value="1"/>
</dbReference>
<dbReference type="EMBL" id="JACTAM010000002">
    <property type="protein sequence ID" value="KAI2667136.1"/>
    <property type="molecule type" value="Genomic_DNA"/>
</dbReference>
<dbReference type="SMART" id="SM00589">
    <property type="entry name" value="PRY"/>
    <property type="match status" value="1"/>
</dbReference>
<dbReference type="Pfam" id="PF15227">
    <property type="entry name" value="zf-C3HC4_4"/>
    <property type="match status" value="1"/>
</dbReference>
<evidence type="ECO:0000256" key="4">
    <source>
        <dbReference type="ARBA" id="ARBA00022833"/>
    </source>
</evidence>
<dbReference type="SUPFAM" id="SSF49899">
    <property type="entry name" value="Concanavalin A-like lectins/glucanases"/>
    <property type="match status" value="1"/>
</dbReference>
<evidence type="ECO:0000256" key="2">
    <source>
        <dbReference type="ARBA" id="ARBA00022723"/>
    </source>
</evidence>
<dbReference type="InterPro" id="IPR043136">
    <property type="entry name" value="B30.2/SPRY_sf"/>
</dbReference>
<dbReference type="SUPFAM" id="SSF57850">
    <property type="entry name" value="RING/U-box"/>
    <property type="match status" value="1"/>
</dbReference>
<evidence type="ECO:0000259" key="8">
    <source>
        <dbReference type="PROSITE" id="PS50089"/>
    </source>
</evidence>
<dbReference type="InterPro" id="IPR013320">
    <property type="entry name" value="ConA-like_dom_sf"/>
</dbReference>
<dbReference type="PROSITE" id="PS00518">
    <property type="entry name" value="ZF_RING_1"/>
    <property type="match status" value="1"/>
</dbReference>
<dbReference type="InterPro" id="IPR013083">
    <property type="entry name" value="Znf_RING/FYVE/PHD"/>
</dbReference>
<protein>
    <submittedName>
        <fullName evidence="11">Tripartite motif-containing protein 16</fullName>
    </submittedName>
</protein>
<dbReference type="InterPro" id="IPR058030">
    <property type="entry name" value="TRIM8/14/16/25/29/45/65_CC"/>
</dbReference>
<dbReference type="PROSITE" id="PS50188">
    <property type="entry name" value="B302_SPRY"/>
    <property type="match status" value="1"/>
</dbReference>
<evidence type="ECO:0000313" key="12">
    <source>
        <dbReference type="Proteomes" id="UP000830375"/>
    </source>
</evidence>
<dbReference type="PANTHER" id="PTHR25465">
    <property type="entry name" value="B-BOX DOMAIN CONTAINING"/>
    <property type="match status" value="1"/>
</dbReference>
<dbReference type="Pfam" id="PF13765">
    <property type="entry name" value="PRY"/>
    <property type="match status" value="1"/>
</dbReference>
<dbReference type="InterPro" id="IPR000315">
    <property type="entry name" value="Znf_B-box"/>
</dbReference>
<dbReference type="InterPro" id="IPR001841">
    <property type="entry name" value="Znf_RING"/>
</dbReference>
<dbReference type="Pfam" id="PF00643">
    <property type="entry name" value="zf-B_box"/>
    <property type="match status" value="1"/>
</dbReference>
<accession>A0ABQ8MY98</accession>
<dbReference type="CDD" id="cd19769">
    <property type="entry name" value="Bbox2_TRIM16-like"/>
    <property type="match status" value="1"/>
</dbReference>
<dbReference type="Gene3D" id="2.60.120.920">
    <property type="match status" value="1"/>
</dbReference>
<evidence type="ECO:0000313" key="11">
    <source>
        <dbReference type="EMBL" id="KAI2667136.1"/>
    </source>
</evidence>
<dbReference type="InterPro" id="IPR001870">
    <property type="entry name" value="B30.2/SPRY"/>
</dbReference>
<keyword evidence="1" id="KW-0399">Innate immunity</keyword>
<dbReference type="PANTHER" id="PTHR25465:SF5">
    <property type="entry name" value="E3 UBIQUITIN_ISG15 LIGASE TRIM25-RELATED"/>
    <property type="match status" value="1"/>
</dbReference>
<organism evidence="11 12">
    <name type="scientific">Labeo rohita</name>
    <name type="common">Indian major carp</name>
    <name type="synonym">Cyprinus rohita</name>
    <dbReference type="NCBI Taxonomy" id="84645"/>
    <lineage>
        <taxon>Eukaryota</taxon>
        <taxon>Metazoa</taxon>
        <taxon>Chordata</taxon>
        <taxon>Craniata</taxon>
        <taxon>Vertebrata</taxon>
        <taxon>Euteleostomi</taxon>
        <taxon>Actinopterygii</taxon>
        <taxon>Neopterygii</taxon>
        <taxon>Teleostei</taxon>
        <taxon>Ostariophysi</taxon>
        <taxon>Cypriniformes</taxon>
        <taxon>Cyprinidae</taxon>
        <taxon>Labeoninae</taxon>
        <taxon>Labeonini</taxon>
        <taxon>Labeo</taxon>
    </lineage>
</organism>
<gene>
    <name evidence="11" type="ORF">H4Q32_003539</name>
</gene>
<dbReference type="InterPro" id="IPR017907">
    <property type="entry name" value="Znf_RING_CS"/>
</dbReference>
<dbReference type="PRINTS" id="PR01407">
    <property type="entry name" value="BUTYPHLNCDUF"/>
</dbReference>
<dbReference type="Gene3D" id="3.30.160.60">
    <property type="entry name" value="Classic Zinc Finger"/>
    <property type="match status" value="1"/>
</dbReference>
<sequence length="593" mass="68440">MAEARISQDEFLCPVCLDLLKDPVAIPCGHSYCKSCITDCWDQEDQMRVYSCPQCRQTFSPRPALARNTILAEMVEKLKKTKLPADCYAGAGDVQCDVCTGRKYKAVKSCLVCLNSYCQTHFERHEEFHSHKPHKVTDATGRLQEMICQKHKKILEVFCRTDQKCICVLCMDEHKNHNTVSAAAQRTEKQKQLKETQKTFQQRIQQREKDLQQLREAVESHKRSAQTAVEDSERIFTELIRSIERSRSELIRLIRDQEKRAVSGAEGRLERLEQEINDLRRRDAELEQLSHTQDHIQFLQSFQSLSAPPESTDVNDDPFIFLFSSDGLRQSVHQLKDKLEDFCKEDLKKISDRVTFTRTRNDFLQYSHRITLDLNTVNKHLRLSERNRVITGTDTDQSYPDHPDRFDVYRQLLCRESVCGRCYWELQWSGCVRISLSYKNIGRKGSGDKCVFGNNNQSWSLICSPSSYSFKHNNIHTDLFVKPISSRIGVFVDHSAGTLSFYSVSDAMSLIHTVQTTFTQPLYLGFWVSIGSSVKLCQVVNGQKATDPSSDRARTAEQGEGWRARSMWRCRILGLQQDWQGWEPGQDRQYKGS</sequence>
<keyword evidence="3 6" id="KW-0863">Zinc-finger</keyword>
<feature type="domain" description="B box-type" evidence="9">
    <location>
        <begin position="143"/>
        <end position="182"/>
    </location>
</feature>
<dbReference type="Pfam" id="PF25600">
    <property type="entry name" value="TRIM_CC"/>
    <property type="match status" value="1"/>
</dbReference>
<evidence type="ECO:0000259" key="10">
    <source>
        <dbReference type="PROSITE" id="PS50188"/>
    </source>
</evidence>
<name>A0ABQ8MY98_LABRO</name>
<dbReference type="CDD" id="cd16040">
    <property type="entry name" value="SPRY_PRY_SNTX"/>
    <property type="match status" value="1"/>
</dbReference>
<keyword evidence="7" id="KW-0175">Coiled coil</keyword>
<evidence type="ECO:0000256" key="7">
    <source>
        <dbReference type="SAM" id="Coils"/>
    </source>
</evidence>
<keyword evidence="5" id="KW-0391">Immunity</keyword>
<dbReference type="SMART" id="SM00449">
    <property type="entry name" value="SPRY"/>
    <property type="match status" value="1"/>
</dbReference>
<dbReference type="InterPro" id="IPR051051">
    <property type="entry name" value="E3_ubiq-ligase_TRIM/RNF"/>
</dbReference>
<dbReference type="SUPFAM" id="SSF57845">
    <property type="entry name" value="B-box zinc-binding domain"/>
    <property type="match status" value="1"/>
</dbReference>
<comment type="caution">
    <text evidence="11">The sequence shown here is derived from an EMBL/GenBank/DDBJ whole genome shotgun (WGS) entry which is preliminary data.</text>
</comment>
<dbReference type="PROSITE" id="PS50089">
    <property type="entry name" value="ZF_RING_2"/>
    <property type="match status" value="1"/>
</dbReference>
<keyword evidence="2" id="KW-0479">Metal-binding</keyword>
<dbReference type="Proteomes" id="UP000830375">
    <property type="component" value="Unassembled WGS sequence"/>
</dbReference>
<evidence type="ECO:0000256" key="5">
    <source>
        <dbReference type="ARBA" id="ARBA00022859"/>
    </source>
</evidence>
<dbReference type="SMART" id="SM00336">
    <property type="entry name" value="BBOX"/>
    <property type="match status" value="1"/>
</dbReference>
<keyword evidence="4" id="KW-0862">Zinc</keyword>
<dbReference type="InterPro" id="IPR006574">
    <property type="entry name" value="PRY"/>
</dbReference>
<dbReference type="InterPro" id="IPR003877">
    <property type="entry name" value="SPRY_dom"/>
</dbReference>
<dbReference type="SMART" id="SM00184">
    <property type="entry name" value="RING"/>
    <property type="match status" value="1"/>
</dbReference>
<evidence type="ECO:0000256" key="6">
    <source>
        <dbReference type="PROSITE-ProRule" id="PRU00024"/>
    </source>
</evidence>
<proteinExistence type="predicted"/>
<dbReference type="Pfam" id="PF00622">
    <property type="entry name" value="SPRY"/>
    <property type="match status" value="1"/>
</dbReference>
<dbReference type="Gene3D" id="3.30.40.10">
    <property type="entry name" value="Zinc/RING finger domain, C3HC4 (zinc finger)"/>
    <property type="match status" value="1"/>
</dbReference>
<dbReference type="InterPro" id="IPR003879">
    <property type="entry name" value="Butyrophylin_SPRY"/>
</dbReference>